<evidence type="ECO:0000313" key="2">
    <source>
        <dbReference type="EMBL" id="KYJ87726.1"/>
    </source>
</evidence>
<accession>A0A151CJM2</accession>
<dbReference type="EMBL" id="LNKT01000001">
    <property type="protein sequence ID" value="KYJ87726.1"/>
    <property type="molecule type" value="Genomic_DNA"/>
</dbReference>
<dbReference type="RefSeq" id="WP_067328802.1">
    <property type="nucleotide sequence ID" value="NZ_LNKT01000001.1"/>
</dbReference>
<proteinExistence type="predicted"/>
<feature type="chain" id="PRO_5007578598" description="DUF302 domain-containing protein" evidence="1">
    <location>
        <begin position="23"/>
        <end position="313"/>
    </location>
</feature>
<evidence type="ECO:0000256" key="1">
    <source>
        <dbReference type="SAM" id="SignalP"/>
    </source>
</evidence>
<dbReference type="AlphaFoldDB" id="A0A151CJM2"/>
<name>A0A151CJM2_9BACT</name>
<gene>
    <name evidence="2" type="ORF">AS592_11595</name>
</gene>
<evidence type="ECO:0008006" key="4">
    <source>
        <dbReference type="Google" id="ProtNLM"/>
    </source>
</evidence>
<protein>
    <recommendedName>
        <fullName evidence="4">DUF302 domain-containing protein</fullName>
    </recommendedName>
</protein>
<dbReference type="InterPro" id="IPR035923">
    <property type="entry name" value="TT1751-like_sf"/>
</dbReference>
<reference evidence="2 3" key="1">
    <citation type="submission" date="2015-11" db="EMBL/GenBank/DDBJ databases">
        <title>Draft genome of Sulfurovum riftiae 1812E, a member of the Epsilonproteobacteria isolated from the tube of the deep-sea hydrothermal vent tubewom Riftia pachyptila.</title>
        <authorList>
            <person name="Vetriani C."/>
            <person name="Giovannelli D."/>
        </authorList>
    </citation>
    <scope>NUCLEOTIDE SEQUENCE [LARGE SCALE GENOMIC DNA]</scope>
    <source>
        <strain evidence="2 3">1812E</strain>
    </source>
</reference>
<dbReference type="SUPFAM" id="SSF103247">
    <property type="entry name" value="TT1751-like"/>
    <property type="match status" value="2"/>
</dbReference>
<keyword evidence="1" id="KW-0732">Signal</keyword>
<evidence type="ECO:0000313" key="3">
    <source>
        <dbReference type="Proteomes" id="UP000075359"/>
    </source>
</evidence>
<dbReference type="Proteomes" id="UP000075359">
    <property type="component" value="Unassembled WGS sequence"/>
</dbReference>
<dbReference type="Gene3D" id="3.30.310.70">
    <property type="entry name" value="TT1751-like domain"/>
    <property type="match status" value="2"/>
</dbReference>
<keyword evidence="3" id="KW-1185">Reference proteome</keyword>
<dbReference type="STRING" id="1630136.AS592_11595"/>
<comment type="caution">
    <text evidence="2">The sequence shown here is derived from an EMBL/GenBank/DDBJ whole genome shotgun (WGS) entry which is preliminary data.</text>
</comment>
<organism evidence="2 3">
    <name type="scientific">Sulfurovum riftiae</name>
    <dbReference type="NCBI Taxonomy" id="1630136"/>
    <lineage>
        <taxon>Bacteria</taxon>
        <taxon>Pseudomonadati</taxon>
        <taxon>Campylobacterota</taxon>
        <taxon>Epsilonproteobacteria</taxon>
        <taxon>Campylobacterales</taxon>
        <taxon>Sulfurovaceae</taxon>
        <taxon>Sulfurovum</taxon>
    </lineage>
</organism>
<feature type="signal peptide" evidence="1">
    <location>
        <begin position="1"/>
        <end position="22"/>
    </location>
</feature>
<sequence>MKNFLKICMGFFLLMGMGEVFASTPNNQVFSVKNTDGKINAKTVEKAFNESGLQVDVNNDMNSIFEKRYKKVHHKSYNLAIFRNNDLVTKLAKKYPSIGLITPLSMSIYSDDAKNTINVSTLSLKGMARITKIPETDPDLAAYAKLLDAALHKALPNGKYLPRDKAAKASDKPLTTDFETEFELEDDMTYIDAKEAFEEEFAGEIGTVGFLVPKLYKLQENVFKEKGDYDFYDTYSIIRFNVIFPVSKNHPDAGSYAPFSLAIYKKKGDNTVHISYPSIDNWINDLGITDKDVIAEVKKTQDMMSGILAELTE</sequence>
<dbReference type="OrthoDB" id="5333064at2"/>